<dbReference type="Proteomes" id="UP000308181">
    <property type="component" value="Unassembled WGS sequence"/>
</dbReference>
<proteinExistence type="predicted"/>
<comment type="caution">
    <text evidence="2">The sequence shown here is derived from an EMBL/GenBank/DDBJ whole genome shotgun (WGS) entry which is preliminary data.</text>
</comment>
<keyword evidence="1" id="KW-0472">Membrane</keyword>
<sequence>MKKILLPVELKNVSYERNKFKFQKIFKNFYPILFFPSLVDVLISLFIAPSTPTLNSPSPLFLN</sequence>
<dbReference type="AlphaFoldDB" id="A0A4V5NZY6"/>
<keyword evidence="1" id="KW-1133">Transmembrane helix</keyword>
<evidence type="ECO:0000313" key="2">
    <source>
        <dbReference type="EMBL" id="TKB95139.1"/>
    </source>
</evidence>
<feature type="transmembrane region" description="Helical" evidence="1">
    <location>
        <begin position="29"/>
        <end position="48"/>
    </location>
</feature>
<dbReference type="EMBL" id="SWBP01000010">
    <property type="protein sequence ID" value="TKB95139.1"/>
    <property type="molecule type" value="Genomic_DNA"/>
</dbReference>
<name>A0A4V5NZY6_9SPHI</name>
<organism evidence="2 3">
    <name type="scientific">Pedobacter cryophilus</name>
    <dbReference type="NCBI Taxonomy" id="2571271"/>
    <lineage>
        <taxon>Bacteria</taxon>
        <taxon>Pseudomonadati</taxon>
        <taxon>Bacteroidota</taxon>
        <taxon>Sphingobacteriia</taxon>
        <taxon>Sphingobacteriales</taxon>
        <taxon>Sphingobacteriaceae</taxon>
        <taxon>Pedobacter</taxon>
    </lineage>
</organism>
<gene>
    <name evidence="2" type="ORF">FA046_16930</name>
</gene>
<protein>
    <submittedName>
        <fullName evidence="2">Uncharacterized protein</fullName>
    </submittedName>
</protein>
<accession>A0A4V5NZY6</accession>
<reference evidence="2 3" key="1">
    <citation type="submission" date="2019-04" db="EMBL/GenBank/DDBJ databases">
        <title>Pedobacter sp. AR-3-17 sp. nov., isolated from Arctic soil.</title>
        <authorList>
            <person name="Dahal R.H."/>
            <person name="Kim D.-U."/>
        </authorList>
    </citation>
    <scope>NUCLEOTIDE SEQUENCE [LARGE SCALE GENOMIC DNA]</scope>
    <source>
        <strain evidence="2 3">AR-3-17</strain>
    </source>
</reference>
<keyword evidence="3" id="KW-1185">Reference proteome</keyword>
<keyword evidence="1" id="KW-0812">Transmembrane</keyword>
<evidence type="ECO:0000313" key="3">
    <source>
        <dbReference type="Proteomes" id="UP000308181"/>
    </source>
</evidence>
<dbReference type="RefSeq" id="WP_136827728.1">
    <property type="nucleotide sequence ID" value="NZ_SWBP01000010.1"/>
</dbReference>
<evidence type="ECO:0000256" key="1">
    <source>
        <dbReference type="SAM" id="Phobius"/>
    </source>
</evidence>